<organism evidence="2 3">
    <name type="scientific">Puccinia coronata f. sp. avenae</name>
    <dbReference type="NCBI Taxonomy" id="200324"/>
    <lineage>
        <taxon>Eukaryota</taxon>
        <taxon>Fungi</taxon>
        <taxon>Dikarya</taxon>
        <taxon>Basidiomycota</taxon>
        <taxon>Pucciniomycotina</taxon>
        <taxon>Pucciniomycetes</taxon>
        <taxon>Pucciniales</taxon>
        <taxon>Pucciniaceae</taxon>
        <taxon>Puccinia</taxon>
    </lineage>
</organism>
<evidence type="ECO:0000256" key="1">
    <source>
        <dbReference type="SAM" id="MobiDB-lite"/>
    </source>
</evidence>
<gene>
    <name evidence="2" type="ORF">PCANC_08000</name>
</gene>
<dbReference type="Gene3D" id="3.40.50.300">
    <property type="entry name" value="P-loop containing nucleotide triphosphate hydrolases"/>
    <property type="match status" value="1"/>
</dbReference>
<protein>
    <submittedName>
        <fullName evidence="2">Uncharacterized protein</fullName>
    </submittedName>
</protein>
<name>A0A2N5SWC7_9BASI</name>
<feature type="compositionally biased region" description="Polar residues" evidence="1">
    <location>
        <begin position="26"/>
        <end position="60"/>
    </location>
</feature>
<dbReference type="AlphaFoldDB" id="A0A2N5SWC7"/>
<proteinExistence type="predicted"/>
<evidence type="ECO:0000313" key="3">
    <source>
        <dbReference type="Proteomes" id="UP000235388"/>
    </source>
</evidence>
<reference evidence="2 3" key="1">
    <citation type="submission" date="2017-11" db="EMBL/GenBank/DDBJ databases">
        <title>De novo assembly and phasing of dikaryotic genomes from two isolates of Puccinia coronata f. sp. avenae, the causal agent of oat crown rust.</title>
        <authorList>
            <person name="Miller M.E."/>
            <person name="Zhang Y."/>
            <person name="Omidvar V."/>
            <person name="Sperschneider J."/>
            <person name="Schwessinger B."/>
            <person name="Raley C."/>
            <person name="Palmer J.M."/>
            <person name="Garnica D."/>
            <person name="Upadhyaya N."/>
            <person name="Rathjen J."/>
            <person name="Taylor J.M."/>
            <person name="Park R.F."/>
            <person name="Dodds P.N."/>
            <person name="Hirsch C.D."/>
            <person name="Kianian S.F."/>
            <person name="Figueroa M."/>
        </authorList>
    </citation>
    <scope>NUCLEOTIDE SEQUENCE [LARGE SCALE GENOMIC DNA]</scope>
    <source>
        <strain evidence="2">12NC29</strain>
    </source>
</reference>
<dbReference type="OrthoDB" id="2516910at2759"/>
<dbReference type="EMBL" id="PGCJ01000848">
    <property type="protein sequence ID" value="PLW17537.1"/>
    <property type="molecule type" value="Genomic_DNA"/>
</dbReference>
<dbReference type="InterPro" id="IPR027417">
    <property type="entry name" value="P-loop_NTPase"/>
</dbReference>
<dbReference type="SUPFAM" id="SSF52540">
    <property type="entry name" value="P-loop containing nucleoside triphosphate hydrolases"/>
    <property type="match status" value="1"/>
</dbReference>
<feature type="region of interest" description="Disordered" evidence="1">
    <location>
        <begin position="1"/>
        <end position="63"/>
    </location>
</feature>
<evidence type="ECO:0000313" key="2">
    <source>
        <dbReference type="EMBL" id="PLW17537.1"/>
    </source>
</evidence>
<dbReference type="Proteomes" id="UP000235388">
    <property type="component" value="Unassembled WGS sequence"/>
</dbReference>
<comment type="caution">
    <text evidence="2">The sequence shown here is derived from an EMBL/GenBank/DDBJ whole genome shotgun (WGS) entry which is preliminary data.</text>
</comment>
<sequence length="709" mass="78279">MTDAKKATQTLATIPREDSPLEFETLQDSKNLKATTPHGQQPSATTEISEMRNPTYQPLSQDGEELEHEIKGIKSPPWIARIQELFSSPKMRMNKWNVEWLEEQLYQKDADKLSWEAVFDVDARLSQQSNGLKESGALHSIFKWWKARHEMTVQELETQLEKLDPTRLSKHTDFHASGLSEDTGTCLLDPVRRNTFAILYGPGGNGKSTVIRTLANTLRGASAPIPEQHITSKSSGLHSEIVEPLVSKRLLYCADVDLKNHSLNLGFVRSSTGQDKISTPMGEASVSCSVIIGSNSLPSYKEQDDWLTEAIMRRVIVLPMLVDALSIRGPELPDSEDAYITFALRCVHTRMNYEQPPLSSLAIMMTLLGSEWQHHMHLFCLDSCPRGGDTEVSMIEAMVILETLLGRSVEDVAKLVACTSRSSIVLGTVFKLSTPLSPKFIMSQLTNQPSQSGNEPTYLSKDESGELVVEDGAWLSSAHIPSYTLVPEVFKDNTEYAKKISASNSAPMYGSRTLVVMYKGTEKCPYLPVERVRILGVTRKSSGPQAYGTNYMRIGIPEAVFEDICAKASRRLDLKNPAVEKVTKQGGFYLFTVTVPKLMKVHMLALEDGQETVIEVPDPSGIFLMGRDIMASCFFVLKAKYKGQPVSPENAVGYSLAFEPAILTLIEPCDDQLDSDLGSGVPSMSMSSLAPSTIKPNKALADMLSSLSI</sequence>
<accession>A0A2N5SWC7</accession>
<keyword evidence="3" id="KW-1185">Reference proteome</keyword>